<name>A0A6T8BZZ0_9EUKA</name>
<reference evidence="1" key="1">
    <citation type="submission" date="2021-01" db="EMBL/GenBank/DDBJ databases">
        <authorList>
            <person name="Corre E."/>
            <person name="Pelletier E."/>
            <person name="Niang G."/>
            <person name="Scheremetjew M."/>
            <person name="Finn R."/>
            <person name="Kale V."/>
            <person name="Holt S."/>
            <person name="Cochrane G."/>
            <person name="Meng A."/>
            <person name="Brown T."/>
            <person name="Cohen L."/>
        </authorList>
    </citation>
    <scope>NUCLEOTIDE SEQUENCE</scope>
    <source>
        <strain evidence="1">UIO037</strain>
    </source>
</reference>
<organism evidence="1">
    <name type="scientific">Prymnesium polylepis</name>
    <dbReference type="NCBI Taxonomy" id="72548"/>
    <lineage>
        <taxon>Eukaryota</taxon>
        <taxon>Haptista</taxon>
        <taxon>Haptophyta</taxon>
        <taxon>Prymnesiophyceae</taxon>
        <taxon>Prymnesiales</taxon>
        <taxon>Prymnesiaceae</taxon>
        <taxon>Prymnesium</taxon>
    </lineage>
</organism>
<evidence type="ECO:0000313" key="1">
    <source>
        <dbReference type="EMBL" id="CAE2254821.1"/>
    </source>
</evidence>
<protein>
    <submittedName>
        <fullName evidence="1">Uncharacterized protein</fullName>
    </submittedName>
</protein>
<proteinExistence type="predicted"/>
<accession>A0A6T8BZZ0</accession>
<dbReference type="EMBL" id="HBKO01033836">
    <property type="protein sequence ID" value="CAE2254821.1"/>
    <property type="molecule type" value="Transcribed_RNA"/>
</dbReference>
<gene>
    <name evidence="1" type="ORF">CPOL0286_LOCUS15348</name>
</gene>
<sequence length="206" mass="22046">MAFVSFALAGAAFTPISQLPASHGVARGSVPQCSLLEEVSPRRAVLSAAVGIALGLGANPASAGYVTSLGLETTKPKDAEKDDELLASKEVQKSIDGIKGYKVAAASLKSAFAGDSAMPLIPAIRKEFDFSKVRDDLNTAATVFDDQTQLTTDRIARSILYDLTELEGASRLKKGETERTEKKIANVEKWFKKLDVDIDTFLAYFA</sequence>
<dbReference type="AlphaFoldDB" id="A0A6T8BZZ0"/>